<dbReference type="InterPro" id="IPR003953">
    <property type="entry name" value="FAD-dep_OxRdtase_2_FAD-bd"/>
</dbReference>
<keyword evidence="7" id="KW-1185">Reference proteome</keyword>
<keyword evidence="4" id="KW-0560">Oxidoreductase</keyword>
<comment type="caution">
    <text evidence="6">The sequence shown here is derived from an EMBL/GenBank/DDBJ whole genome shotgun (WGS) entry which is preliminary data.</text>
</comment>
<sequence length="515" mass="54209">MNWDESCDVLVVGSGAGGLTGAYAAARAGLSTILIESSDRFGGTSAYSGGGMWFPGNAVLRRGGGDHDFASARAYYHEVVGNRTPRDLQDAYLDTGAELIEFLEEDPDLAFIVHPWPDYFGALPTASATGRHIAPAPLPAASLGALRNALRPTLGEERSGMPLADELVAGQALVGRFLLALSKRSHVDLQLNAALTQLVEEDGKVLGAVIRCPAGHKRVKAGKGVLIAAGGFDHDAAMRERFGVPGTVSGAMSPPSNDGAAIKAGMAAGGAVDLMDQAWWSPGLMRPDGRSTFTLGFDGGVFVDQDGQRFMNESMPYDRSGREIIARMEQDLLRLPFWLVYDNRDDGAPPIQFPNQPIGELDDYRAAGLLRSGATLPLLAAAIGVPAVALVATADRVNEQVACGIDDDFGRGAEPYDRVFTEGRLPMDRIDRAPFHAMAFGLSDLGTKGGLRTDRDARVLDSSGSPIAGLYAAGNSMAAVSGTAYPAGGNPIGSGMVFAYRAANHMACDPERQNT</sequence>
<protein>
    <submittedName>
        <fullName evidence="6">FAD-binding protein</fullName>
    </submittedName>
</protein>
<evidence type="ECO:0000259" key="5">
    <source>
        <dbReference type="Pfam" id="PF00890"/>
    </source>
</evidence>
<evidence type="ECO:0000313" key="6">
    <source>
        <dbReference type="EMBL" id="MDT0577076.1"/>
    </source>
</evidence>
<accession>A0ABU2ZKD4</accession>
<dbReference type="EMBL" id="JAVRHS010000016">
    <property type="protein sequence ID" value="MDT0577076.1"/>
    <property type="molecule type" value="Genomic_DNA"/>
</dbReference>
<dbReference type="Proteomes" id="UP001259803">
    <property type="component" value="Unassembled WGS sequence"/>
</dbReference>
<dbReference type="SUPFAM" id="SSF56425">
    <property type="entry name" value="Succinate dehydrogenase/fumarate reductase flavoprotein, catalytic domain"/>
    <property type="match status" value="1"/>
</dbReference>
<evidence type="ECO:0000256" key="3">
    <source>
        <dbReference type="ARBA" id="ARBA00022827"/>
    </source>
</evidence>
<evidence type="ECO:0000256" key="4">
    <source>
        <dbReference type="ARBA" id="ARBA00023002"/>
    </source>
</evidence>
<dbReference type="Gene3D" id="3.50.50.60">
    <property type="entry name" value="FAD/NAD(P)-binding domain"/>
    <property type="match status" value="2"/>
</dbReference>
<evidence type="ECO:0000256" key="1">
    <source>
        <dbReference type="ARBA" id="ARBA00001974"/>
    </source>
</evidence>
<dbReference type="InterPro" id="IPR050315">
    <property type="entry name" value="FAD-oxidoreductase_2"/>
</dbReference>
<feature type="domain" description="FAD-dependent oxidoreductase 2 FAD-binding" evidence="5">
    <location>
        <begin position="8"/>
        <end position="491"/>
    </location>
</feature>
<dbReference type="Pfam" id="PF00890">
    <property type="entry name" value="FAD_binding_2"/>
    <property type="match status" value="1"/>
</dbReference>
<dbReference type="PRINTS" id="PR00469">
    <property type="entry name" value="PNDRDTASEII"/>
</dbReference>
<keyword evidence="3" id="KW-0274">FAD</keyword>
<evidence type="ECO:0000313" key="7">
    <source>
        <dbReference type="Proteomes" id="UP001259803"/>
    </source>
</evidence>
<keyword evidence="2" id="KW-0285">Flavoprotein</keyword>
<organism evidence="6 7">
    <name type="scientific">Croceicoccus esteveae</name>
    <dbReference type="NCBI Taxonomy" id="3075597"/>
    <lineage>
        <taxon>Bacteria</taxon>
        <taxon>Pseudomonadati</taxon>
        <taxon>Pseudomonadota</taxon>
        <taxon>Alphaproteobacteria</taxon>
        <taxon>Sphingomonadales</taxon>
        <taxon>Erythrobacteraceae</taxon>
        <taxon>Croceicoccus</taxon>
    </lineage>
</organism>
<gene>
    <name evidence="6" type="ORF">RM533_12955</name>
</gene>
<evidence type="ECO:0000256" key="2">
    <source>
        <dbReference type="ARBA" id="ARBA00022630"/>
    </source>
</evidence>
<dbReference type="RefSeq" id="WP_311341650.1">
    <property type="nucleotide sequence ID" value="NZ_JAVRHS010000016.1"/>
</dbReference>
<dbReference type="SUPFAM" id="SSF51905">
    <property type="entry name" value="FAD/NAD(P)-binding domain"/>
    <property type="match status" value="1"/>
</dbReference>
<dbReference type="NCBIfam" id="NF009474">
    <property type="entry name" value="PRK12837.1"/>
    <property type="match status" value="1"/>
</dbReference>
<name>A0ABU2ZKD4_9SPHN</name>
<proteinExistence type="predicted"/>
<dbReference type="InterPro" id="IPR036188">
    <property type="entry name" value="FAD/NAD-bd_sf"/>
</dbReference>
<dbReference type="InterPro" id="IPR027477">
    <property type="entry name" value="Succ_DH/fumarate_Rdtase_cat_sf"/>
</dbReference>
<dbReference type="PANTHER" id="PTHR43400:SF10">
    <property type="entry name" value="3-OXOSTEROID 1-DEHYDROGENASE"/>
    <property type="match status" value="1"/>
</dbReference>
<comment type="cofactor">
    <cofactor evidence="1">
        <name>FAD</name>
        <dbReference type="ChEBI" id="CHEBI:57692"/>
    </cofactor>
</comment>
<dbReference type="PANTHER" id="PTHR43400">
    <property type="entry name" value="FUMARATE REDUCTASE"/>
    <property type="match status" value="1"/>
</dbReference>
<reference evidence="6 7" key="1">
    <citation type="submission" date="2023-09" db="EMBL/GenBank/DDBJ databases">
        <authorList>
            <person name="Rey-Velasco X."/>
        </authorList>
    </citation>
    <scope>NUCLEOTIDE SEQUENCE [LARGE SCALE GENOMIC DNA]</scope>
    <source>
        <strain evidence="6 7">F390</strain>
    </source>
</reference>